<evidence type="ECO:0000313" key="2">
    <source>
        <dbReference type="Proteomes" id="UP000823773"/>
    </source>
</evidence>
<protein>
    <submittedName>
        <fullName evidence="1">Uncharacterized protein</fullName>
    </submittedName>
</protein>
<dbReference type="Proteomes" id="UP000823773">
    <property type="component" value="Unassembled WGS sequence"/>
</dbReference>
<sequence>MPGRSDAHLGIAVEAVPFKEIADVTGRQLGLPALLRLQERFGSFTNSAAANMAAPGAKTRSLLGL</sequence>
<organism evidence="1 2">
    <name type="scientific">Ensifer adhaerens</name>
    <name type="common">Sinorhizobium morelense</name>
    <dbReference type="NCBI Taxonomy" id="106592"/>
    <lineage>
        <taxon>Bacteria</taxon>
        <taxon>Pseudomonadati</taxon>
        <taxon>Pseudomonadota</taxon>
        <taxon>Alphaproteobacteria</taxon>
        <taxon>Hyphomicrobiales</taxon>
        <taxon>Rhizobiaceae</taxon>
        <taxon>Sinorhizobium/Ensifer group</taxon>
        <taxon>Ensifer</taxon>
    </lineage>
</organism>
<comment type="caution">
    <text evidence="1">The sequence shown here is derived from an EMBL/GenBank/DDBJ whole genome shotgun (WGS) entry which is preliminary data.</text>
</comment>
<evidence type="ECO:0000313" key="1">
    <source>
        <dbReference type="EMBL" id="MBP1872414.1"/>
    </source>
</evidence>
<keyword evidence="2" id="KW-1185">Reference proteome</keyword>
<accession>A0ACC5SVH1</accession>
<dbReference type="EMBL" id="JAGGJR010000003">
    <property type="protein sequence ID" value="MBP1872414.1"/>
    <property type="molecule type" value="Genomic_DNA"/>
</dbReference>
<gene>
    <name evidence="1" type="ORF">J2Z19_002126</name>
</gene>
<reference evidence="1" key="1">
    <citation type="submission" date="2021-03" db="EMBL/GenBank/DDBJ databases">
        <title>Genomic Encyclopedia of Type Strains, Phase IV (KMG-IV): sequencing the most valuable type-strain genomes for metagenomic binning, comparative biology and taxonomic classification.</title>
        <authorList>
            <person name="Goeker M."/>
        </authorList>
    </citation>
    <scope>NUCLEOTIDE SEQUENCE</scope>
    <source>
        <strain evidence="1">DSM 18131</strain>
    </source>
</reference>
<name>A0ACC5SVH1_ENSAD</name>
<proteinExistence type="predicted"/>